<proteinExistence type="predicted"/>
<evidence type="ECO:0008006" key="4">
    <source>
        <dbReference type="Google" id="ProtNLM"/>
    </source>
</evidence>
<evidence type="ECO:0000256" key="1">
    <source>
        <dbReference type="SAM" id="Phobius"/>
    </source>
</evidence>
<reference evidence="2 3" key="1">
    <citation type="submission" date="2020-03" db="EMBL/GenBank/DDBJ databases">
        <title>Cyclobacterium plantarum sp. nov., a marine bacterium isolated from a coastal-marine wetland.</title>
        <authorList>
            <person name="Sanchez-Porro C."/>
            <person name="Ventosa A."/>
            <person name="Amoozegar M."/>
        </authorList>
    </citation>
    <scope>NUCLEOTIDE SEQUENCE [LARGE SCALE GENOMIC DNA]</scope>
    <source>
        <strain evidence="2 3">GBPx2</strain>
    </source>
</reference>
<feature type="transmembrane region" description="Helical" evidence="1">
    <location>
        <begin position="92"/>
        <end position="111"/>
    </location>
</feature>
<feature type="transmembrane region" description="Helical" evidence="1">
    <location>
        <begin position="117"/>
        <end position="137"/>
    </location>
</feature>
<keyword evidence="1" id="KW-0472">Membrane</keyword>
<sequence length="154" mass="16948">MQLNELTKIPERDQHPKLTKALAQFNKLLAELRRKDLPEKSVIAINREIDKINSVSGSEKQLKKQLRKSQSAILEEIEKESKLVIKNHYRNTWLAVGMAAFGIPLGAAFGISLGNMAFLGIGLPLGLALGLAIGTGLDKKAAEEGRQLDVEIEH</sequence>
<protein>
    <recommendedName>
        <fullName evidence="4">Glycine zipper family protein</fullName>
    </recommendedName>
</protein>
<keyword evidence="1" id="KW-1133">Transmembrane helix</keyword>
<dbReference type="Proteomes" id="UP000649799">
    <property type="component" value="Unassembled WGS sequence"/>
</dbReference>
<accession>A0ABX0HE00</accession>
<evidence type="ECO:0000313" key="2">
    <source>
        <dbReference type="EMBL" id="NHE59937.1"/>
    </source>
</evidence>
<evidence type="ECO:0000313" key="3">
    <source>
        <dbReference type="Proteomes" id="UP000649799"/>
    </source>
</evidence>
<organism evidence="2 3">
    <name type="scientific">Cyclobacterium plantarum</name>
    <dbReference type="NCBI Taxonomy" id="2716263"/>
    <lineage>
        <taxon>Bacteria</taxon>
        <taxon>Pseudomonadati</taxon>
        <taxon>Bacteroidota</taxon>
        <taxon>Cytophagia</taxon>
        <taxon>Cytophagales</taxon>
        <taxon>Cyclobacteriaceae</taxon>
        <taxon>Cyclobacterium</taxon>
    </lineage>
</organism>
<dbReference type="RefSeq" id="WP_166151799.1">
    <property type="nucleotide sequence ID" value="NZ_JAANYN010000020.1"/>
</dbReference>
<name>A0ABX0HE00_9BACT</name>
<dbReference type="EMBL" id="JAANYN010000020">
    <property type="protein sequence ID" value="NHE59937.1"/>
    <property type="molecule type" value="Genomic_DNA"/>
</dbReference>
<comment type="caution">
    <text evidence="2">The sequence shown here is derived from an EMBL/GenBank/DDBJ whole genome shotgun (WGS) entry which is preliminary data.</text>
</comment>
<keyword evidence="3" id="KW-1185">Reference proteome</keyword>
<keyword evidence="1" id="KW-0812">Transmembrane</keyword>
<gene>
    <name evidence="2" type="ORF">G9Q97_24300</name>
</gene>